<name>A0ABN1JP66_9FLAO</name>
<gene>
    <name evidence="1" type="ORF">GCM10009431_16090</name>
</gene>
<sequence length="62" mass="7122">MYTPISQKSMRQNSTVKNTDTQNISFIRKLIKDEPEKDIINAKESSIGFASLMSFVVHALYR</sequence>
<proteinExistence type="predicted"/>
<evidence type="ECO:0000313" key="1">
    <source>
        <dbReference type="EMBL" id="GAA0743201.1"/>
    </source>
</evidence>
<dbReference type="Proteomes" id="UP001500736">
    <property type="component" value="Unassembled WGS sequence"/>
</dbReference>
<accession>A0ABN1JP66</accession>
<keyword evidence="2" id="KW-1185">Reference proteome</keyword>
<evidence type="ECO:0000313" key="2">
    <source>
        <dbReference type="Proteomes" id="UP001500736"/>
    </source>
</evidence>
<organism evidence="1 2">
    <name type="scientific">Gaetbulibacter jejuensis</name>
    <dbReference type="NCBI Taxonomy" id="584607"/>
    <lineage>
        <taxon>Bacteria</taxon>
        <taxon>Pseudomonadati</taxon>
        <taxon>Bacteroidota</taxon>
        <taxon>Flavobacteriia</taxon>
        <taxon>Flavobacteriales</taxon>
        <taxon>Flavobacteriaceae</taxon>
        <taxon>Gaetbulibacter</taxon>
    </lineage>
</organism>
<protein>
    <submittedName>
        <fullName evidence="1">Uncharacterized protein</fullName>
    </submittedName>
</protein>
<dbReference type="EMBL" id="BAAAGF010000002">
    <property type="protein sequence ID" value="GAA0743201.1"/>
    <property type="molecule type" value="Genomic_DNA"/>
</dbReference>
<reference evidence="1 2" key="1">
    <citation type="journal article" date="2019" name="Int. J. Syst. Evol. Microbiol.">
        <title>The Global Catalogue of Microorganisms (GCM) 10K type strain sequencing project: providing services to taxonomists for standard genome sequencing and annotation.</title>
        <authorList>
            <consortium name="The Broad Institute Genomics Platform"/>
            <consortium name="The Broad Institute Genome Sequencing Center for Infectious Disease"/>
            <person name="Wu L."/>
            <person name="Ma J."/>
        </authorList>
    </citation>
    <scope>NUCLEOTIDE SEQUENCE [LARGE SCALE GENOMIC DNA]</scope>
    <source>
        <strain evidence="1 2">JCM 15976</strain>
    </source>
</reference>
<comment type="caution">
    <text evidence="1">The sequence shown here is derived from an EMBL/GenBank/DDBJ whole genome shotgun (WGS) entry which is preliminary data.</text>
</comment>